<dbReference type="GO" id="GO:0071763">
    <property type="term" value="P:nuclear membrane organization"/>
    <property type="evidence" value="ECO:0007669"/>
    <property type="project" value="TreeGrafter"/>
</dbReference>
<dbReference type="InterPro" id="IPR044780">
    <property type="entry name" value="Heh2/Src1"/>
</dbReference>
<evidence type="ECO:0000256" key="6">
    <source>
        <dbReference type="SAM" id="MobiDB-lite"/>
    </source>
</evidence>
<feature type="compositionally biased region" description="Basic and acidic residues" evidence="6">
    <location>
        <begin position="191"/>
        <end position="208"/>
    </location>
</feature>
<evidence type="ECO:0000256" key="2">
    <source>
        <dbReference type="ARBA" id="ARBA00022692"/>
    </source>
</evidence>
<feature type="compositionally biased region" description="Low complexity" evidence="6">
    <location>
        <begin position="63"/>
        <end position="72"/>
    </location>
</feature>
<protein>
    <recommendedName>
        <fullName evidence="12">LEM-like domain-containing protein</fullName>
    </recommendedName>
</protein>
<evidence type="ECO:0000256" key="4">
    <source>
        <dbReference type="ARBA" id="ARBA00023136"/>
    </source>
</evidence>
<dbReference type="GO" id="GO:0005637">
    <property type="term" value="C:nuclear inner membrane"/>
    <property type="evidence" value="ECO:0007669"/>
    <property type="project" value="InterPro"/>
</dbReference>
<keyword evidence="5" id="KW-0539">Nucleus</keyword>
<evidence type="ECO:0000256" key="3">
    <source>
        <dbReference type="ARBA" id="ARBA00022989"/>
    </source>
</evidence>
<organism evidence="10 11">
    <name type="scientific">Pichia inconspicua</name>
    <dbReference type="NCBI Taxonomy" id="52247"/>
    <lineage>
        <taxon>Eukaryota</taxon>
        <taxon>Fungi</taxon>
        <taxon>Dikarya</taxon>
        <taxon>Ascomycota</taxon>
        <taxon>Saccharomycotina</taxon>
        <taxon>Pichiomycetes</taxon>
        <taxon>Pichiales</taxon>
        <taxon>Pichiaceae</taxon>
        <taxon>Pichia</taxon>
    </lineage>
</organism>
<evidence type="ECO:0000256" key="5">
    <source>
        <dbReference type="ARBA" id="ARBA00023242"/>
    </source>
</evidence>
<reference evidence="10 11" key="1">
    <citation type="journal article" date="2019" name="Front. Genet.">
        <title>Whole-Genome Sequencing of the Opportunistic Yeast Pathogen Candida inconspicua Uncovers Its Hybrid Origin.</title>
        <authorList>
            <person name="Mixao V."/>
            <person name="Hansen A.P."/>
            <person name="Saus E."/>
            <person name="Boekhout T."/>
            <person name="Lass-Florl C."/>
            <person name="Gabaldon T."/>
        </authorList>
    </citation>
    <scope>NUCLEOTIDE SEQUENCE [LARGE SCALE GENOMIC DNA]</scope>
    <source>
        <strain evidence="10 11">CBS 180</strain>
    </source>
</reference>
<dbReference type="Pfam" id="PF09402">
    <property type="entry name" value="MSC"/>
    <property type="match status" value="1"/>
</dbReference>
<accession>A0A4V4NFW7</accession>
<dbReference type="InterPro" id="IPR018996">
    <property type="entry name" value="Man1/Src1-like_C"/>
</dbReference>
<keyword evidence="2 7" id="KW-0812">Transmembrane</keyword>
<evidence type="ECO:0000313" key="11">
    <source>
        <dbReference type="Proteomes" id="UP000307173"/>
    </source>
</evidence>
<evidence type="ECO:0000259" key="8">
    <source>
        <dbReference type="Pfam" id="PF09402"/>
    </source>
</evidence>
<dbReference type="InterPro" id="IPR025856">
    <property type="entry name" value="HeH/LEM_domain"/>
</dbReference>
<feature type="compositionally biased region" description="Basic and acidic residues" evidence="6">
    <location>
        <begin position="97"/>
        <end position="107"/>
    </location>
</feature>
<evidence type="ECO:0000259" key="9">
    <source>
        <dbReference type="Pfam" id="PF12949"/>
    </source>
</evidence>
<feature type="transmembrane region" description="Helical" evidence="7">
    <location>
        <begin position="402"/>
        <end position="423"/>
    </location>
</feature>
<dbReference type="GO" id="GO:0005783">
    <property type="term" value="C:endoplasmic reticulum"/>
    <property type="evidence" value="ECO:0007669"/>
    <property type="project" value="TreeGrafter"/>
</dbReference>
<dbReference type="PANTHER" id="PTHR47808:SF2">
    <property type="entry name" value="LEM DOMAIN-CONTAINING PROTEIN 2"/>
    <property type="match status" value="1"/>
</dbReference>
<name>A0A4V4NFW7_9ASCO</name>
<feature type="region of interest" description="Disordered" evidence="6">
    <location>
        <begin position="54"/>
        <end position="125"/>
    </location>
</feature>
<evidence type="ECO:0000256" key="7">
    <source>
        <dbReference type="SAM" id="Phobius"/>
    </source>
</evidence>
<sequence length="603" mass="68441">MDPAEYLADDYDISKLTVPKIRSILVDNEVNFPSNANKSALIDLFYSEIKPRSDLNEIEPNAKKNSTSKAKNQGNEGQSVIEPMVITEKLIPSKRRSVSEKPEESKTKRIRKHQNESFSDSTTDSVFESLNNENVNIYNVTDTKYKKKPLNAEQLLAKIDQSTPGSSVLKRASNRSTPSKQSSPDPIVATQKDKNNKIDRGNDINPRDDMILPSPQSSAFSCGDIFFDNHRDEIILVDDDVDDDDDSPNNVNVVDGETSAKQYEANVSDTKPNVILQGPTFHIKDSIVISSSEDDEDFKMNRKVGNFSFDEKNDASEHEIAVDRSAHITPEVKPSDNENHNENHISDKNLSAKLEEHEIQTQMVDEDSASATSVISGKQIVKSTDKILVPSTYAESGFVKKLLKFLFIFFVVFDFLFVIFIVCSLRELRMNTGYCNIESPERKINMMQHIPSLLQNKLSPFSSQISFFESTIVDVVQIDCKECPDHAVCKLNELECEYGYRKVKSIKSLFGLLLHKNKGRLPLDELHNYLIESKPSTMTIEEFDDFWNEFLKKDFEDFEIDYNLSTKELISHKIPTEFYTRGYGTDNRTKKLFGGTYGLSTTR</sequence>
<dbReference type="STRING" id="52247.A0A4V4NFW7"/>
<comment type="caution">
    <text evidence="10">The sequence shown here is derived from an EMBL/GenBank/DDBJ whole genome shotgun (WGS) entry which is preliminary data.</text>
</comment>
<dbReference type="EMBL" id="SELW01000262">
    <property type="protein sequence ID" value="TID29740.1"/>
    <property type="molecule type" value="Genomic_DNA"/>
</dbReference>
<keyword evidence="3 7" id="KW-1133">Transmembrane helix</keyword>
<dbReference type="PANTHER" id="PTHR47808">
    <property type="entry name" value="INNER NUCLEAR MEMBRANE PROTEIN HEH2-RELATED"/>
    <property type="match status" value="1"/>
</dbReference>
<evidence type="ECO:0000313" key="10">
    <source>
        <dbReference type="EMBL" id="TID29740.1"/>
    </source>
</evidence>
<feature type="compositionally biased region" description="Polar residues" evidence="6">
    <location>
        <begin position="116"/>
        <end position="125"/>
    </location>
</feature>
<dbReference type="AlphaFoldDB" id="A0A4V4NFW7"/>
<keyword evidence="4 7" id="KW-0472">Membrane</keyword>
<dbReference type="GO" id="GO:0003682">
    <property type="term" value="F:chromatin binding"/>
    <property type="evidence" value="ECO:0007669"/>
    <property type="project" value="InterPro"/>
</dbReference>
<dbReference type="CDD" id="cd12935">
    <property type="entry name" value="LEM_like"/>
    <property type="match status" value="1"/>
</dbReference>
<comment type="subcellular location">
    <subcellularLocation>
        <location evidence="1">Nucleus membrane</location>
    </subcellularLocation>
</comment>
<feature type="compositionally biased region" description="Polar residues" evidence="6">
    <location>
        <begin position="174"/>
        <end position="184"/>
    </location>
</feature>
<evidence type="ECO:0008006" key="12">
    <source>
        <dbReference type="Google" id="ProtNLM"/>
    </source>
</evidence>
<proteinExistence type="predicted"/>
<keyword evidence="11" id="KW-1185">Reference proteome</keyword>
<evidence type="ECO:0000256" key="1">
    <source>
        <dbReference type="ARBA" id="ARBA00004126"/>
    </source>
</evidence>
<dbReference type="GO" id="GO:0034399">
    <property type="term" value="C:nuclear periphery"/>
    <property type="evidence" value="ECO:0007669"/>
    <property type="project" value="TreeGrafter"/>
</dbReference>
<dbReference type="Proteomes" id="UP000307173">
    <property type="component" value="Unassembled WGS sequence"/>
</dbReference>
<feature type="domain" description="Man1/Src1-like C-terminal" evidence="8">
    <location>
        <begin position="416"/>
        <end position="513"/>
    </location>
</feature>
<dbReference type="Pfam" id="PF12949">
    <property type="entry name" value="HeH"/>
    <property type="match status" value="1"/>
</dbReference>
<dbReference type="OrthoDB" id="2503928at2759"/>
<feature type="domain" description="HeH/LEM" evidence="9">
    <location>
        <begin position="14"/>
        <end position="45"/>
    </location>
</feature>
<gene>
    <name evidence="10" type="ORF">CANINC_001658</name>
</gene>
<feature type="region of interest" description="Disordered" evidence="6">
    <location>
        <begin position="162"/>
        <end position="208"/>
    </location>
</feature>